<evidence type="ECO:0000313" key="2">
    <source>
        <dbReference type="EMBL" id="KAL3674561.1"/>
    </source>
</evidence>
<proteinExistence type="predicted"/>
<evidence type="ECO:0000313" key="3">
    <source>
        <dbReference type="Proteomes" id="UP001632037"/>
    </source>
</evidence>
<reference evidence="2 3" key="1">
    <citation type="submission" date="2024-09" db="EMBL/GenBank/DDBJ databases">
        <title>Genome sequencing and assembly of Phytophthora oleae, isolate VK10A, causative agent of rot of olive drupes.</title>
        <authorList>
            <person name="Conti Taguali S."/>
            <person name="Riolo M."/>
            <person name="La Spada F."/>
            <person name="Cacciola S.O."/>
            <person name="Dionisio G."/>
        </authorList>
    </citation>
    <scope>NUCLEOTIDE SEQUENCE [LARGE SCALE GENOMIC DNA]</scope>
    <source>
        <strain evidence="2 3">VK10A</strain>
    </source>
</reference>
<evidence type="ECO:0000256" key="1">
    <source>
        <dbReference type="SAM" id="MobiDB-lite"/>
    </source>
</evidence>
<dbReference type="AlphaFoldDB" id="A0ABD3G9G8"/>
<protein>
    <submittedName>
        <fullName evidence="2">Uncharacterized protein</fullName>
    </submittedName>
</protein>
<comment type="caution">
    <text evidence="2">The sequence shown here is derived from an EMBL/GenBank/DDBJ whole genome shotgun (WGS) entry which is preliminary data.</text>
</comment>
<sequence>MAGASPKKNGSAPQTPKHSQPRSSPSPSPSRGPDDVDAEELTALIKAIKFAHPEFGVKRVHDQVLSHGGKFARVPFKRVKRYLHKLGMNSPSDEDDKSPVKLMTVGGDSKSLRAGGPESSEAADDSVWLPVKLDEPASKLQEFPYQAVIRMTTSEEGDAEGSLGEIYKIQVAMEADGSLSTMHPMLVYNKARSRKTFLHPDSPAYLPVQRLVAAQGQKGAVGGSKAYFWGRYFKIEDMLYINTEKIAPAQLW</sequence>
<accession>A0ABD3G9G8</accession>
<feature type="region of interest" description="Disordered" evidence="1">
    <location>
        <begin position="87"/>
        <end position="123"/>
    </location>
</feature>
<organism evidence="2 3">
    <name type="scientific">Phytophthora oleae</name>
    <dbReference type="NCBI Taxonomy" id="2107226"/>
    <lineage>
        <taxon>Eukaryota</taxon>
        <taxon>Sar</taxon>
        <taxon>Stramenopiles</taxon>
        <taxon>Oomycota</taxon>
        <taxon>Peronosporomycetes</taxon>
        <taxon>Peronosporales</taxon>
        <taxon>Peronosporaceae</taxon>
        <taxon>Phytophthora</taxon>
    </lineage>
</organism>
<feature type="region of interest" description="Disordered" evidence="1">
    <location>
        <begin position="1"/>
        <end position="39"/>
    </location>
</feature>
<dbReference type="Proteomes" id="UP001632037">
    <property type="component" value="Unassembled WGS sequence"/>
</dbReference>
<gene>
    <name evidence="2" type="ORF">V7S43_000509</name>
</gene>
<name>A0ABD3G9G8_9STRA</name>
<dbReference type="EMBL" id="JBIMZQ010000001">
    <property type="protein sequence ID" value="KAL3674561.1"/>
    <property type="molecule type" value="Genomic_DNA"/>
</dbReference>
<keyword evidence="3" id="KW-1185">Reference proteome</keyword>